<feature type="compositionally biased region" description="Pro residues" evidence="2">
    <location>
        <begin position="1806"/>
        <end position="1821"/>
    </location>
</feature>
<accession>A0A852H153</accession>
<dbReference type="GO" id="GO:0000977">
    <property type="term" value="F:RNA polymerase II transcription regulatory region sequence-specific DNA binding"/>
    <property type="evidence" value="ECO:0007669"/>
    <property type="project" value="TreeGrafter"/>
</dbReference>
<feature type="domain" description="C2H2-type" evidence="3">
    <location>
        <begin position="1483"/>
        <end position="1507"/>
    </location>
</feature>
<feature type="region of interest" description="Disordered" evidence="2">
    <location>
        <begin position="845"/>
        <end position="882"/>
    </location>
</feature>
<feature type="compositionally biased region" description="Polar residues" evidence="2">
    <location>
        <begin position="1091"/>
        <end position="1106"/>
    </location>
</feature>
<comment type="caution">
    <text evidence="4">The sequence shown here is derived from an EMBL/GenBank/DDBJ whole genome shotgun (WGS) entry which is preliminary data.</text>
</comment>
<keyword evidence="5" id="KW-1185">Reference proteome</keyword>
<dbReference type="GO" id="GO:0045664">
    <property type="term" value="P:regulation of neuron differentiation"/>
    <property type="evidence" value="ECO:0007669"/>
    <property type="project" value="TreeGrafter"/>
</dbReference>
<feature type="non-terminal residue" evidence="4">
    <location>
        <position position="1"/>
    </location>
</feature>
<feature type="region of interest" description="Disordered" evidence="2">
    <location>
        <begin position="1088"/>
        <end position="1116"/>
    </location>
</feature>
<feature type="domain" description="C2H2-type" evidence="3">
    <location>
        <begin position="566"/>
        <end position="595"/>
    </location>
</feature>
<feature type="compositionally biased region" description="Low complexity" evidence="2">
    <location>
        <begin position="1107"/>
        <end position="1116"/>
    </location>
</feature>
<keyword evidence="1" id="KW-0479">Metal-binding</keyword>
<feature type="domain" description="C2H2-type" evidence="3">
    <location>
        <begin position="683"/>
        <end position="712"/>
    </location>
</feature>
<name>A0A852H153_9CHAR</name>
<feature type="compositionally biased region" description="Low complexity" evidence="2">
    <location>
        <begin position="867"/>
        <end position="882"/>
    </location>
</feature>
<reference evidence="4" key="1">
    <citation type="submission" date="2020-02" db="EMBL/GenBank/DDBJ databases">
        <title>Bird 10,000 Genomes (B10K) Project - Family phase.</title>
        <authorList>
            <person name="Zhang G."/>
        </authorList>
    </citation>
    <scope>NUCLEOTIDE SEQUENCE</scope>
    <source>
        <strain evidence="4">B10K-DU-002-28</strain>
        <tissue evidence="4">Muscle</tissue>
    </source>
</reference>
<dbReference type="PROSITE" id="PS50157">
    <property type="entry name" value="ZINC_FINGER_C2H2_2"/>
    <property type="match status" value="3"/>
</dbReference>
<evidence type="ECO:0000256" key="2">
    <source>
        <dbReference type="SAM" id="MobiDB-lite"/>
    </source>
</evidence>
<dbReference type="GO" id="GO:0045944">
    <property type="term" value="P:positive regulation of transcription by RNA polymerase II"/>
    <property type="evidence" value="ECO:0007669"/>
    <property type="project" value="TreeGrafter"/>
</dbReference>
<dbReference type="GO" id="GO:0000981">
    <property type="term" value="F:DNA-binding transcription factor activity, RNA polymerase II-specific"/>
    <property type="evidence" value="ECO:0007669"/>
    <property type="project" value="TreeGrafter"/>
</dbReference>
<evidence type="ECO:0000313" key="5">
    <source>
        <dbReference type="Proteomes" id="UP000620207"/>
    </source>
</evidence>
<feature type="region of interest" description="Disordered" evidence="2">
    <location>
        <begin position="1687"/>
        <end position="1821"/>
    </location>
</feature>
<feature type="compositionally biased region" description="Low complexity" evidence="2">
    <location>
        <begin position="408"/>
        <end position="425"/>
    </location>
</feature>
<organism evidence="4 5">
    <name type="scientific">Larus smithsonianus</name>
    <name type="common">American herring gull</name>
    <dbReference type="NCBI Taxonomy" id="243888"/>
    <lineage>
        <taxon>Eukaryota</taxon>
        <taxon>Metazoa</taxon>
        <taxon>Chordata</taxon>
        <taxon>Craniata</taxon>
        <taxon>Vertebrata</taxon>
        <taxon>Euteleostomi</taxon>
        <taxon>Archelosauria</taxon>
        <taxon>Archosauria</taxon>
        <taxon>Dinosauria</taxon>
        <taxon>Saurischia</taxon>
        <taxon>Theropoda</taxon>
        <taxon>Coelurosauria</taxon>
        <taxon>Aves</taxon>
        <taxon>Neognathae</taxon>
        <taxon>Neoaves</taxon>
        <taxon>Charadriiformes</taxon>
        <taxon>Laridae</taxon>
        <taxon>Larus</taxon>
    </lineage>
</organism>
<dbReference type="EMBL" id="WAAC01021158">
    <property type="protein sequence ID" value="NXX08038.1"/>
    <property type="molecule type" value="Genomic_DNA"/>
</dbReference>
<sequence length="1821" mass="199086">PSLFPAERTICTDATSGKPTMAAKRKGGLKLNAICAKLSRQVVFDHGGAEQARADKGPQRESSNKDLPQPGTKELGTEFSDGLSRVQKIEEDKRREVIEKWVNGEYNEEPLLGRAEGKECKGAESAEVPPEGVYMVQPKGCSDEEDNGDEADALRGSQDGSFLDDRDSDGPASKDDAYRSSREASSLRDYAATTMNEFLGMFGYDDQNMRDELARKISFDKLNAATSEATATAASLPGEDAMSKRARFSKYEEYIRKLKAGEQLSWPMHLAKSEELGSKLGKETSSVLAQPIRVPGPDASMLTETKATILPLPSPSSSQMQGLMSRASKYDFFIQKLKTGESIRPQNGNTYKKASKYDLENVKYLHLFKPGEGSPDMGGAIAFKTGKVGRPSKYDVRNIQKLTPVKAPTPSLAPAPLASTPSSTPVAGPEQSVALPFNTPEYLKSTFSKTDSITTGTVSTVKNGLPTDKPAVSEDVNIYQKYIARFSGSQHCGHIHCAYQYREHYHCLDPECNYQRFTSKQDVIRHYNMHKKRDNSLQHGFMRFSPLDDCSVYYHGCHLNGKSTHYHCMQVGCNKVYTSTSDVMTHENFHKKNTQLINDGFQRFRATEDCGTVECQFYGQKTTHFHCRRPGCTFTFKNKCDIEKHKSYHIKDDAYAKDGFKKFYKYEECKYEGCVYSKATNHFHCIRAGCGFTFTSTSQMTSHKRKHERRHIRSSGVLGLPASLLGSKDNEQEESSNDDLIDFSAMSSKNSSLSASPTSQQSSVSLIVPAAPSSGAELASSQASKSANSMTPATKISGLLSQALPSNIPLALALSNSALPGTAGSFFPIIPSRVSTPLPASSANLMTAGSSGTNPTSSAPTDSSSQAISGSGEAAATSSTAPAASIMERISASKGLISPMMARLAAAALKPSVAVEAGNGQPAAPGRFNPVQVKQEPAEAMGSSSATSQDSLQEHSLDLSVKDHGNESNGHTVSANSSLLSSLMNKMSKTSASLGNLLNIKTEGDGSQAGSGEPTQYLGKAVKALVQEKLSEPWKMYLRRFGTKDFCDAQCDFLHKVHFHCVVEECGALFSTLDGAIKHANFHFRTEGGTVKSNSESPFSTATENKASLAPSSPSATSVTMASAPALDVPTPSPATVPSAPTLLAWKQLASTIPQMPQIPASVPNLATSPLATTSLENAKPQVKPGFLQFQENDPCLATDCKYANKFHFHCLFGNCKYVCKTSGKAESHCLDHINPNNNLVNVRDQFAYYSLQCLCPNQHCEFRMRGHYHCLRPGCYFVTNITTKLPWHVKKHEKAERRAANGFKYFTKREECGRLGCKYNQVNSHFHCIREGCQFSFLLKHQMTSHARKHMRRMLGKNFDRVPTQGPPSMMDTETDEYMDYTGCSPGGISSESSNMDRSCSSTPVGNESTSAGNTITMPTASGAKKRFWIIEDMSPFGKRRKTASSRKMLDEGMMLEGFRRYDLYEDCKDSSCQFSLKVTHYHCTRENCGYKFCGRTHMYKHAQHHDRVDNLVLDDFKRFKSSLSCNFPDCQFSGNSTHFHCLRCGFRCTDSTKVTAHRKHHGKQDVISAAGFCQFSSSVDCEVPDCKYKLKCSHFHCTYPGCKHTVVGMSQMDSHKRKHEKQERGELPAISPGPEGLAHSTLEYDIQNSSINLDSSLNLSTDNNSSLFFLQNAAGVGLNDSLDLSKKQSEVTEGPSPSRAGTAPQERGAAASGSGDVEDEDDSSQEDEEDDEEEMNEEEDDDEEEEDDDDEEEEDEEEDLNTDSEESLPDPEGLAAKEDGEPEEAASSTDHGDASRPQGEPALTPAPTPAPAPAAAPAS</sequence>
<dbReference type="GO" id="GO:0008270">
    <property type="term" value="F:zinc ion binding"/>
    <property type="evidence" value="ECO:0007669"/>
    <property type="project" value="UniProtKB-KW"/>
</dbReference>
<evidence type="ECO:0000256" key="1">
    <source>
        <dbReference type="PROSITE-ProRule" id="PRU00042"/>
    </source>
</evidence>
<feature type="non-terminal residue" evidence="4">
    <location>
        <position position="1821"/>
    </location>
</feature>
<feature type="region of interest" description="Disordered" evidence="2">
    <location>
        <begin position="118"/>
        <end position="185"/>
    </location>
</feature>
<evidence type="ECO:0000259" key="3">
    <source>
        <dbReference type="PROSITE" id="PS50157"/>
    </source>
</evidence>
<feature type="compositionally biased region" description="Basic and acidic residues" evidence="2">
    <location>
        <begin position="163"/>
        <end position="185"/>
    </location>
</feature>
<feature type="compositionally biased region" description="Acidic residues" evidence="2">
    <location>
        <begin position="1718"/>
        <end position="1771"/>
    </location>
</feature>
<dbReference type="SMART" id="SM00355">
    <property type="entry name" value="ZnF_C2H2"/>
    <property type="match status" value="11"/>
</dbReference>
<protein>
    <submittedName>
        <fullName evidence="4">CASZ1 protein</fullName>
    </submittedName>
</protein>
<proteinExistence type="predicted"/>
<dbReference type="PANTHER" id="PTHR12451">
    <property type="entry name" value="TRANSCRIPTION FACTOR CASTOR PROTEIN MING -RELATED"/>
    <property type="match status" value="1"/>
</dbReference>
<feature type="compositionally biased region" description="Polar residues" evidence="2">
    <location>
        <begin position="845"/>
        <end position="866"/>
    </location>
</feature>
<feature type="region of interest" description="Disordered" evidence="2">
    <location>
        <begin position="935"/>
        <end position="954"/>
    </location>
</feature>
<feature type="region of interest" description="Disordered" evidence="2">
    <location>
        <begin position="46"/>
        <end position="90"/>
    </location>
</feature>
<keyword evidence="1" id="KW-0862">Zinc</keyword>
<evidence type="ECO:0000313" key="4">
    <source>
        <dbReference type="EMBL" id="NXX08038.1"/>
    </source>
</evidence>
<gene>
    <name evidence="4" type="primary">Casz1</name>
    <name evidence="4" type="ORF">LARSMI_R03215</name>
</gene>
<dbReference type="InterPro" id="IPR040373">
    <property type="entry name" value="CASZ1"/>
</dbReference>
<dbReference type="PANTHER" id="PTHR12451:SF0">
    <property type="entry name" value="ZINC FINGER PROTEIN CASTOR HOMOLOG 1"/>
    <property type="match status" value="1"/>
</dbReference>
<dbReference type="PROSITE" id="PS00028">
    <property type="entry name" value="ZINC_FINGER_C2H2_1"/>
    <property type="match status" value="8"/>
</dbReference>
<feature type="region of interest" description="Disordered" evidence="2">
    <location>
        <begin position="406"/>
        <end position="429"/>
    </location>
</feature>
<feature type="region of interest" description="Disordered" evidence="2">
    <location>
        <begin position="1615"/>
        <end position="1640"/>
    </location>
</feature>
<dbReference type="InterPro" id="IPR013087">
    <property type="entry name" value="Znf_C2H2_type"/>
</dbReference>
<keyword evidence="1" id="KW-0863">Zinc-finger</keyword>
<feature type="region of interest" description="Disordered" evidence="2">
    <location>
        <begin position="1394"/>
        <end position="1418"/>
    </location>
</feature>
<feature type="compositionally biased region" description="Basic and acidic residues" evidence="2">
    <location>
        <begin position="52"/>
        <end position="64"/>
    </location>
</feature>
<dbReference type="GO" id="GO:0005634">
    <property type="term" value="C:nucleus"/>
    <property type="evidence" value="ECO:0007669"/>
    <property type="project" value="TreeGrafter"/>
</dbReference>
<dbReference type="Proteomes" id="UP000620207">
    <property type="component" value="Unassembled WGS sequence"/>
</dbReference>
<feature type="compositionally biased region" description="Polar residues" evidence="2">
    <location>
        <begin position="942"/>
        <end position="951"/>
    </location>
</feature>